<sequence length="107" mass="12499">MVHKSKNWCSRLNSKEKDYTFGIWQQFWVSAIIWDFDKGFGFQQQFGISATVWDFGNSLGFWQWFWISAIVWDLEFGFGILANSKTIFQHLSNPKHVLAPIGFGTQV</sequence>
<protein>
    <submittedName>
        <fullName evidence="1">Uncharacterized protein</fullName>
    </submittedName>
</protein>
<accession>A0A2N1M5H8</accession>
<evidence type="ECO:0000313" key="2">
    <source>
        <dbReference type="Proteomes" id="UP000233469"/>
    </source>
</evidence>
<reference evidence="1 2" key="2">
    <citation type="submission" date="2017-10" db="EMBL/GenBank/DDBJ databases">
        <title>Extensive intraspecific genome diversity in a model arbuscular mycorrhizal fungus.</title>
        <authorList>
            <person name="Chen E.C.H."/>
            <person name="Morin E."/>
            <person name="Baudet D."/>
            <person name="Noel J."/>
            <person name="Ndikumana S."/>
            <person name="Charron P."/>
            <person name="St-Onge C."/>
            <person name="Giorgi J."/>
            <person name="Grigoriev I.V."/>
            <person name="Roux C."/>
            <person name="Martin F.M."/>
            <person name="Corradi N."/>
        </authorList>
    </citation>
    <scope>NUCLEOTIDE SEQUENCE [LARGE SCALE GENOMIC DNA]</scope>
    <source>
        <strain evidence="1 2">C2</strain>
    </source>
</reference>
<evidence type="ECO:0000313" key="1">
    <source>
        <dbReference type="EMBL" id="PKK56885.1"/>
    </source>
</evidence>
<dbReference type="EMBL" id="LLXL01005005">
    <property type="protein sequence ID" value="PKK56885.1"/>
    <property type="molecule type" value="Genomic_DNA"/>
</dbReference>
<dbReference type="AlphaFoldDB" id="A0A2N1M5H8"/>
<dbReference type="Proteomes" id="UP000233469">
    <property type="component" value="Unassembled WGS sequence"/>
</dbReference>
<gene>
    <name evidence="1" type="ORF">RhiirC2_721580</name>
</gene>
<proteinExistence type="predicted"/>
<comment type="caution">
    <text evidence="1">The sequence shown here is derived from an EMBL/GenBank/DDBJ whole genome shotgun (WGS) entry which is preliminary data.</text>
</comment>
<reference evidence="1 2" key="1">
    <citation type="submission" date="2016-04" db="EMBL/GenBank/DDBJ databases">
        <title>Genome analyses suggest a sexual origin of heterokaryosis in a supposedly ancient asexual fungus.</title>
        <authorList>
            <person name="Ropars J."/>
            <person name="Sedzielewska K."/>
            <person name="Noel J."/>
            <person name="Charron P."/>
            <person name="Farinelli L."/>
            <person name="Marton T."/>
            <person name="Kruger M."/>
            <person name="Pelin A."/>
            <person name="Brachmann A."/>
            <person name="Corradi N."/>
        </authorList>
    </citation>
    <scope>NUCLEOTIDE SEQUENCE [LARGE SCALE GENOMIC DNA]</scope>
    <source>
        <strain evidence="1 2">C2</strain>
    </source>
</reference>
<organism evidence="1 2">
    <name type="scientific">Rhizophagus irregularis</name>
    <dbReference type="NCBI Taxonomy" id="588596"/>
    <lineage>
        <taxon>Eukaryota</taxon>
        <taxon>Fungi</taxon>
        <taxon>Fungi incertae sedis</taxon>
        <taxon>Mucoromycota</taxon>
        <taxon>Glomeromycotina</taxon>
        <taxon>Glomeromycetes</taxon>
        <taxon>Glomerales</taxon>
        <taxon>Glomeraceae</taxon>
        <taxon>Rhizophagus</taxon>
    </lineage>
</organism>
<name>A0A2N1M5H8_9GLOM</name>